<dbReference type="Pfam" id="PF13966">
    <property type="entry name" value="zf-RVT"/>
    <property type="match status" value="1"/>
</dbReference>
<keyword evidence="3" id="KW-1185">Reference proteome</keyword>
<evidence type="ECO:0000259" key="1">
    <source>
        <dbReference type="Pfam" id="PF13966"/>
    </source>
</evidence>
<evidence type="ECO:0000313" key="3">
    <source>
        <dbReference type="Proteomes" id="UP001358586"/>
    </source>
</evidence>
<evidence type="ECO:0000313" key="2">
    <source>
        <dbReference type="EMBL" id="KAK5818101.1"/>
    </source>
</evidence>
<reference evidence="2 3" key="1">
    <citation type="submission" date="2023-03" db="EMBL/GenBank/DDBJ databases">
        <title>WGS of Gossypium arboreum.</title>
        <authorList>
            <person name="Yu D."/>
        </authorList>
    </citation>
    <scope>NUCLEOTIDE SEQUENCE [LARGE SCALE GENOMIC DNA]</scope>
    <source>
        <tissue evidence="2">Leaf</tissue>
    </source>
</reference>
<proteinExistence type="predicted"/>
<gene>
    <name evidence="2" type="ORF">PVK06_023032</name>
</gene>
<organism evidence="2 3">
    <name type="scientific">Gossypium arboreum</name>
    <name type="common">Tree cotton</name>
    <name type="synonym">Gossypium nanking</name>
    <dbReference type="NCBI Taxonomy" id="29729"/>
    <lineage>
        <taxon>Eukaryota</taxon>
        <taxon>Viridiplantae</taxon>
        <taxon>Streptophyta</taxon>
        <taxon>Embryophyta</taxon>
        <taxon>Tracheophyta</taxon>
        <taxon>Spermatophyta</taxon>
        <taxon>Magnoliopsida</taxon>
        <taxon>eudicotyledons</taxon>
        <taxon>Gunneridae</taxon>
        <taxon>Pentapetalae</taxon>
        <taxon>rosids</taxon>
        <taxon>malvids</taxon>
        <taxon>Malvales</taxon>
        <taxon>Malvaceae</taxon>
        <taxon>Malvoideae</taxon>
        <taxon>Gossypium</taxon>
    </lineage>
</organism>
<accession>A0ABR0PA80</accession>
<dbReference type="Proteomes" id="UP001358586">
    <property type="component" value="Chromosome 7"/>
</dbReference>
<feature type="domain" description="Reverse transcriptase zinc-binding" evidence="1">
    <location>
        <begin position="42"/>
        <end position="130"/>
    </location>
</feature>
<protein>
    <recommendedName>
        <fullName evidence="1">Reverse transcriptase zinc-binding domain-containing protein</fullName>
    </recommendedName>
</protein>
<dbReference type="EMBL" id="JARKNE010000007">
    <property type="protein sequence ID" value="KAK5818101.1"/>
    <property type="molecule type" value="Genomic_DNA"/>
</dbReference>
<comment type="caution">
    <text evidence="2">The sequence shown here is derived from an EMBL/GenBank/DDBJ whole genome shotgun (WGS) entry which is preliminary data.</text>
</comment>
<dbReference type="InterPro" id="IPR026960">
    <property type="entry name" value="RVT-Znf"/>
</dbReference>
<name>A0ABR0PA80_GOSAR</name>
<sequence length="205" mass="23137">MGKGGICRSFLIEVEAIASIPVPIYAARDRLIWHFDRKGGYTVNSGYHAACHLYLNSQDCLIEVNWKSVWKLCIPPKVKGFIWKALRKILPTNTSLLDWRVQCSLACKSCSEVEDETHAVLRCNKAAAVWCLWGKQRNIALGSYLECFIDLLRNYEVVIWKNFVILVGNYGGHVINCYAQQGSHALYYCRPSGCVFTRLKGGTGL</sequence>